<dbReference type="FunFam" id="3.40.50.1980:FF:000001">
    <property type="entry name" value="Histidinol dehydrogenase"/>
    <property type="match status" value="1"/>
</dbReference>
<dbReference type="NCBIfam" id="TIGR00069">
    <property type="entry name" value="hisD"/>
    <property type="match status" value="1"/>
</dbReference>
<evidence type="ECO:0000256" key="3">
    <source>
        <dbReference type="ARBA" id="ARBA00022723"/>
    </source>
</evidence>
<evidence type="ECO:0000256" key="2">
    <source>
        <dbReference type="ARBA" id="ARBA00010178"/>
    </source>
</evidence>
<gene>
    <name evidence="7" type="ORF">H310_00317</name>
</gene>
<dbReference type="eggNOG" id="KOG2697">
    <property type="taxonomic scope" value="Eukaryota"/>
</dbReference>
<keyword evidence="4" id="KW-0862">Zinc</keyword>
<dbReference type="GO" id="GO:0051287">
    <property type="term" value="F:NAD binding"/>
    <property type="evidence" value="ECO:0007669"/>
    <property type="project" value="InterPro"/>
</dbReference>
<comment type="similarity">
    <text evidence="2 6">Belongs to the histidinol dehydrogenase family.</text>
</comment>
<proteinExistence type="inferred from homology"/>
<dbReference type="GO" id="GO:0000105">
    <property type="term" value="P:L-histidine biosynthetic process"/>
    <property type="evidence" value="ECO:0007669"/>
    <property type="project" value="InterPro"/>
</dbReference>
<dbReference type="SUPFAM" id="SSF53720">
    <property type="entry name" value="ALDH-like"/>
    <property type="match status" value="1"/>
</dbReference>
<dbReference type="CDD" id="cd06572">
    <property type="entry name" value="Histidinol_dh"/>
    <property type="match status" value="1"/>
</dbReference>
<sequence>MPGLRTIRPEEVRAFAYDPVEPLALEQARAIVNDVKSRGEPAVREHAVRLGDLPSTSASLVYTRDEMKAAFDALPVSEQQLLTRTKQRIEAFAIAQRASIQSFSREIPGGQAGQDVSPMQVAGCYAPGGRYPLPSSVLMTALTARVAGVSTVIVASPRPAPATLAAAYISNADILLAVGGAQAVAALAYGLDGTGVSACDIIVGPGNKWVTAAKSLVYGKCAIDMLAGPSECLVVADASSVVHAATIAADLLAQAEHDTAAVPILVTDSTALLDAVNASIIAQLATLPTAPTASVSVEKGFAVLCPSLDVCVDVANVLAAEHVEIMTSDSQAVADRIQHYGGLFIGSRAAEVLGDYGVGPNHVLPTGGTARYTGGLSVHTFLRVRTWMRIDDGALSQEAVADAVQLARVEGLEGHARAAERRLLS</sequence>
<name>A0A024UV84_9STRA</name>
<evidence type="ECO:0000256" key="4">
    <source>
        <dbReference type="ARBA" id="ARBA00022833"/>
    </source>
</evidence>
<evidence type="ECO:0000256" key="1">
    <source>
        <dbReference type="ARBA" id="ARBA00001947"/>
    </source>
</evidence>
<dbReference type="InterPro" id="IPR012131">
    <property type="entry name" value="Hstdl_DH"/>
</dbReference>
<dbReference type="InterPro" id="IPR022695">
    <property type="entry name" value="Histidinol_DH_monofunct"/>
</dbReference>
<dbReference type="GO" id="GO:0046872">
    <property type="term" value="F:metal ion binding"/>
    <property type="evidence" value="ECO:0007669"/>
    <property type="project" value="UniProtKB-KW"/>
</dbReference>
<protein>
    <submittedName>
        <fullName evidence="7">Histidinol dehydrogenase</fullName>
    </submittedName>
</protein>
<dbReference type="PANTHER" id="PTHR21256">
    <property type="entry name" value="HISTIDINOL DEHYDROGENASE HDH"/>
    <property type="match status" value="1"/>
</dbReference>
<dbReference type="RefSeq" id="XP_008861276.1">
    <property type="nucleotide sequence ID" value="XM_008863054.1"/>
</dbReference>
<organism evidence="7">
    <name type="scientific">Aphanomyces invadans</name>
    <dbReference type="NCBI Taxonomy" id="157072"/>
    <lineage>
        <taxon>Eukaryota</taxon>
        <taxon>Sar</taxon>
        <taxon>Stramenopiles</taxon>
        <taxon>Oomycota</taxon>
        <taxon>Saprolegniomycetes</taxon>
        <taxon>Saprolegniales</taxon>
        <taxon>Verrucalvaceae</taxon>
        <taxon>Aphanomyces</taxon>
    </lineage>
</organism>
<dbReference type="AlphaFoldDB" id="A0A024UV84"/>
<dbReference type="Pfam" id="PF00815">
    <property type="entry name" value="Histidinol_dh"/>
    <property type="match status" value="1"/>
</dbReference>
<dbReference type="PIRSF" id="PIRSF000099">
    <property type="entry name" value="Histidinol_dh"/>
    <property type="match status" value="1"/>
</dbReference>
<dbReference type="GeneID" id="20077367"/>
<evidence type="ECO:0000256" key="6">
    <source>
        <dbReference type="RuleBase" id="RU004175"/>
    </source>
</evidence>
<dbReference type="VEuPathDB" id="FungiDB:H310_00317"/>
<dbReference type="Gene3D" id="3.40.50.1980">
    <property type="entry name" value="Nitrogenase molybdenum iron protein domain"/>
    <property type="match status" value="2"/>
</dbReference>
<dbReference type="PANTHER" id="PTHR21256:SF2">
    <property type="entry name" value="HISTIDINE BIOSYNTHESIS TRIFUNCTIONAL PROTEIN"/>
    <property type="match status" value="1"/>
</dbReference>
<dbReference type="GO" id="GO:0004399">
    <property type="term" value="F:histidinol dehydrogenase activity"/>
    <property type="evidence" value="ECO:0007669"/>
    <property type="project" value="InterPro"/>
</dbReference>
<dbReference type="OrthoDB" id="1703565at2759"/>
<dbReference type="STRING" id="157072.A0A024UV84"/>
<evidence type="ECO:0000256" key="5">
    <source>
        <dbReference type="ARBA" id="ARBA00023002"/>
    </source>
</evidence>
<dbReference type="EMBL" id="KI913952">
    <property type="protein sequence ID" value="ETW09865.1"/>
    <property type="molecule type" value="Genomic_DNA"/>
</dbReference>
<keyword evidence="3" id="KW-0479">Metal-binding</keyword>
<reference evidence="7" key="1">
    <citation type="submission" date="2013-12" db="EMBL/GenBank/DDBJ databases">
        <title>The Genome Sequence of Aphanomyces invadans NJM9701.</title>
        <authorList>
            <consortium name="The Broad Institute Genomics Platform"/>
            <person name="Russ C."/>
            <person name="Tyler B."/>
            <person name="van West P."/>
            <person name="Dieguez-Uribeondo J."/>
            <person name="Young S.K."/>
            <person name="Zeng Q."/>
            <person name="Gargeya S."/>
            <person name="Fitzgerald M."/>
            <person name="Abouelleil A."/>
            <person name="Alvarado L."/>
            <person name="Chapman S.B."/>
            <person name="Gainer-Dewar J."/>
            <person name="Goldberg J."/>
            <person name="Griggs A."/>
            <person name="Gujja S."/>
            <person name="Hansen M."/>
            <person name="Howarth C."/>
            <person name="Imamovic A."/>
            <person name="Ireland A."/>
            <person name="Larimer J."/>
            <person name="McCowan C."/>
            <person name="Murphy C."/>
            <person name="Pearson M."/>
            <person name="Poon T.W."/>
            <person name="Priest M."/>
            <person name="Roberts A."/>
            <person name="Saif S."/>
            <person name="Shea T."/>
            <person name="Sykes S."/>
            <person name="Wortman J."/>
            <person name="Nusbaum C."/>
            <person name="Birren B."/>
        </authorList>
    </citation>
    <scope>NUCLEOTIDE SEQUENCE [LARGE SCALE GENOMIC DNA]</scope>
    <source>
        <strain evidence="7">NJM9701</strain>
    </source>
</reference>
<dbReference type="GO" id="GO:0005829">
    <property type="term" value="C:cytosol"/>
    <property type="evidence" value="ECO:0007669"/>
    <property type="project" value="TreeGrafter"/>
</dbReference>
<keyword evidence="5" id="KW-0560">Oxidoreductase</keyword>
<dbReference type="InterPro" id="IPR016161">
    <property type="entry name" value="Ald_DH/histidinol_DH"/>
</dbReference>
<evidence type="ECO:0000313" key="7">
    <source>
        <dbReference type="EMBL" id="ETW09865.1"/>
    </source>
</evidence>
<dbReference type="Gene3D" id="1.20.5.1300">
    <property type="match status" value="1"/>
</dbReference>
<accession>A0A024UV84</accession>
<dbReference type="PRINTS" id="PR00083">
    <property type="entry name" value="HOLDHDRGNASE"/>
</dbReference>
<comment type="cofactor">
    <cofactor evidence="1">
        <name>Zn(2+)</name>
        <dbReference type="ChEBI" id="CHEBI:29105"/>
    </cofactor>
</comment>